<dbReference type="EMBL" id="LUGO01000084">
    <property type="protein sequence ID" value="OXS38014.1"/>
    <property type="molecule type" value="Genomic_DNA"/>
</dbReference>
<organism evidence="5 6">
    <name type="scientific">Ligilactobacillus agilis</name>
    <dbReference type="NCBI Taxonomy" id="1601"/>
    <lineage>
        <taxon>Bacteria</taxon>
        <taxon>Bacillati</taxon>
        <taxon>Bacillota</taxon>
        <taxon>Bacilli</taxon>
        <taxon>Lactobacillales</taxon>
        <taxon>Lactobacillaceae</taxon>
        <taxon>Ligilactobacillus</taxon>
    </lineage>
</organism>
<evidence type="ECO:0000256" key="3">
    <source>
        <dbReference type="SAM" id="Phobius"/>
    </source>
</evidence>
<comment type="caution">
    <text evidence="5">The sequence shown here is derived from an EMBL/GenBank/DDBJ whole genome shotgun (WGS) entry which is preliminary data.</text>
</comment>
<dbReference type="Pfam" id="PF03816">
    <property type="entry name" value="LytR_cpsA_psr"/>
    <property type="match status" value="1"/>
</dbReference>
<accession>A0A231PTD6</accession>
<protein>
    <submittedName>
        <fullName evidence="5">Transcriptional regulator</fullName>
    </submittedName>
</protein>
<dbReference type="Gene3D" id="3.40.630.190">
    <property type="entry name" value="LCP protein"/>
    <property type="match status" value="1"/>
</dbReference>
<evidence type="ECO:0000313" key="6">
    <source>
        <dbReference type="Proteomes" id="UP000215261"/>
    </source>
</evidence>
<evidence type="ECO:0000256" key="2">
    <source>
        <dbReference type="SAM" id="MobiDB-lite"/>
    </source>
</evidence>
<evidence type="ECO:0000259" key="4">
    <source>
        <dbReference type="Pfam" id="PF03816"/>
    </source>
</evidence>
<feature type="transmembrane region" description="Helical" evidence="3">
    <location>
        <begin position="28"/>
        <end position="48"/>
    </location>
</feature>
<dbReference type="AlphaFoldDB" id="A0A231PTD6"/>
<keyword evidence="3" id="KW-0472">Membrane</keyword>
<dbReference type="PANTHER" id="PTHR33392:SF6">
    <property type="entry name" value="POLYISOPRENYL-TEICHOIC ACID--PEPTIDOGLYCAN TEICHOIC ACID TRANSFERASE TAGU"/>
    <property type="match status" value="1"/>
</dbReference>
<dbReference type="PANTHER" id="PTHR33392">
    <property type="entry name" value="POLYISOPRENYL-TEICHOIC ACID--PEPTIDOGLYCAN TEICHOIC ACID TRANSFERASE TAGU"/>
    <property type="match status" value="1"/>
</dbReference>
<proteinExistence type="inferred from homology"/>
<keyword evidence="3" id="KW-0812">Transmembrane</keyword>
<name>A0A231PTD6_9LACO</name>
<feature type="compositionally biased region" description="Basic residues" evidence="2">
    <location>
        <begin position="10"/>
        <end position="20"/>
    </location>
</feature>
<gene>
    <name evidence="5" type="ORF">AYP69_09515</name>
</gene>
<sequence>MKHDTDELRTHKHHHHHRNKKRRRLMKWVLGILAFVIIIGAAGAIKIYTDTKSAIQSTYKQVKHKDIRKGAAADVTAGDPFSVLILGVDTGEYGRTYQGRSDTIMVAAVSKDKTSLVSIPRDTKVAISGHGENNKINAAYAYGGVSGAINTLQSYLDVPIDHYIKLNMRGLVQLSEAVGPITVDNDLDFTNLGYHFKKGKVTIDKNNILAYTRMRYEDPRGDYGRQLRQRVVTIALVHKLATIDNLSKYKQILNAVSANMTTDLTFSEIKSLVTEYKGADDNIQQVQLQGTGKMIDGVSYEVVSQASLNKVQTELKDALKIK</sequence>
<feature type="region of interest" description="Disordered" evidence="2">
    <location>
        <begin position="1"/>
        <end position="20"/>
    </location>
</feature>
<comment type="similarity">
    <text evidence="1">Belongs to the LytR/CpsA/Psr (LCP) family.</text>
</comment>
<dbReference type="RefSeq" id="WP_089144222.1">
    <property type="nucleotide sequence ID" value="NZ_LUGD01000084.1"/>
</dbReference>
<keyword evidence="3" id="KW-1133">Transmembrane helix</keyword>
<dbReference type="InterPro" id="IPR050922">
    <property type="entry name" value="LytR/CpsA/Psr_CW_biosynth"/>
</dbReference>
<dbReference type="InterPro" id="IPR004474">
    <property type="entry name" value="LytR_CpsA_psr"/>
</dbReference>
<dbReference type="Proteomes" id="UP000215261">
    <property type="component" value="Unassembled WGS sequence"/>
</dbReference>
<reference evidence="5 6" key="1">
    <citation type="submission" date="2016-03" db="EMBL/GenBank/DDBJ databases">
        <title>Sequencing of Lactobacillus Species from Commercial Turkeys.</title>
        <authorList>
            <person name="Johnson T.J."/>
            <person name="Youmans B.P."/>
            <person name="Case K.A."/>
        </authorList>
    </citation>
    <scope>NUCLEOTIDE SEQUENCE [LARGE SCALE GENOMIC DNA]</scope>
    <source>
        <strain evidence="5 6">UMNLA1</strain>
    </source>
</reference>
<feature type="domain" description="Cell envelope-related transcriptional attenuator" evidence="4">
    <location>
        <begin position="100"/>
        <end position="241"/>
    </location>
</feature>
<evidence type="ECO:0000313" key="5">
    <source>
        <dbReference type="EMBL" id="OXS38014.1"/>
    </source>
</evidence>
<evidence type="ECO:0000256" key="1">
    <source>
        <dbReference type="ARBA" id="ARBA00006068"/>
    </source>
</evidence>
<dbReference type="NCBIfam" id="TIGR00350">
    <property type="entry name" value="lytR_cpsA_psr"/>
    <property type="match status" value="1"/>
</dbReference>